<keyword evidence="3 7" id="KW-0342">GTP-binding</keyword>
<keyword evidence="11" id="KW-1185">Reference proteome</keyword>
<dbReference type="CDD" id="cd01858">
    <property type="entry name" value="NGP_1"/>
    <property type="match status" value="1"/>
</dbReference>
<comment type="caution">
    <text evidence="10">The sequence shown here is derived from an EMBL/GenBank/DDBJ whole genome shotgun (WGS) entry which is preliminary data.</text>
</comment>
<keyword evidence="4 7" id="KW-0539">Nucleus</keyword>
<dbReference type="PANTHER" id="PTHR11089">
    <property type="entry name" value="GTP-BINDING PROTEIN-RELATED"/>
    <property type="match status" value="1"/>
</dbReference>
<feature type="compositionally biased region" description="Acidic residues" evidence="8">
    <location>
        <begin position="639"/>
        <end position="648"/>
    </location>
</feature>
<comment type="subunit">
    <text evidence="6">Interacts with LYAR and RPL23A. Interacts with the nuclear importin-beta receptor and, at a lower extent, with importin-alpha.</text>
</comment>
<dbReference type="InterPro" id="IPR050755">
    <property type="entry name" value="TRAFAC_YlqF/YawG_RiboMat"/>
</dbReference>
<organism evidence="10 11">
    <name type="scientific">Oceanodroma tethys</name>
    <name type="common">Wedge-rumped storm-petrel</name>
    <name type="synonym">Hydrobates tethys</name>
    <dbReference type="NCBI Taxonomy" id="79633"/>
    <lineage>
        <taxon>Eukaryota</taxon>
        <taxon>Metazoa</taxon>
        <taxon>Chordata</taxon>
        <taxon>Craniata</taxon>
        <taxon>Vertebrata</taxon>
        <taxon>Euteleostomi</taxon>
        <taxon>Archelosauria</taxon>
        <taxon>Archosauria</taxon>
        <taxon>Dinosauria</taxon>
        <taxon>Saurischia</taxon>
        <taxon>Theropoda</taxon>
        <taxon>Coelurosauria</taxon>
        <taxon>Aves</taxon>
        <taxon>Neognathae</taxon>
        <taxon>Neoaves</taxon>
        <taxon>Aequornithes</taxon>
        <taxon>Procellariiformes</taxon>
        <taxon>Hydrobatidae</taxon>
        <taxon>Oceanodroma</taxon>
    </lineage>
</organism>
<dbReference type="PROSITE" id="PS51721">
    <property type="entry name" value="G_CP"/>
    <property type="match status" value="1"/>
</dbReference>
<feature type="compositionally biased region" description="Acidic residues" evidence="8">
    <location>
        <begin position="516"/>
        <end position="547"/>
    </location>
</feature>
<feature type="compositionally biased region" description="Polar residues" evidence="8">
    <location>
        <begin position="151"/>
        <end position="160"/>
    </location>
</feature>
<comment type="subcellular location">
    <subcellularLocation>
        <location evidence="1 7">Nucleus</location>
        <location evidence="1 7">Nucleolus</location>
    </subcellularLocation>
</comment>
<dbReference type="Pfam" id="PF08153">
    <property type="entry name" value="NGP1NT"/>
    <property type="match status" value="1"/>
</dbReference>
<evidence type="ECO:0000259" key="9">
    <source>
        <dbReference type="PROSITE" id="PS51721"/>
    </source>
</evidence>
<feature type="compositionally biased region" description="Basic and acidic residues" evidence="8">
    <location>
        <begin position="605"/>
        <end position="630"/>
    </location>
</feature>
<evidence type="ECO:0000256" key="4">
    <source>
        <dbReference type="ARBA" id="ARBA00023242"/>
    </source>
</evidence>
<dbReference type="InterPro" id="IPR027417">
    <property type="entry name" value="P-loop_NTPase"/>
</dbReference>
<dbReference type="InterPro" id="IPR023179">
    <property type="entry name" value="GTP-bd_ortho_bundle_sf"/>
</dbReference>
<dbReference type="Proteomes" id="UP000527232">
    <property type="component" value="Unassembled WGS sequence"/>
</dbReference>
<feature type="region of interest" description="Disordered" evidence="8">
    <location>
        <begin position="604"/>
        <end position="711"/>
    </location>
</feature>
<feature type="non-terminal residue" evidence="10">
    <location>
        <position position="1"/>
    </location>
</feature>
<evidence type="ECO:0000256" key="6">
    <source>
        <dbReference type="ARBA" id="ARBA00065814"/>
    </source>
</evidence>
<feature type="region of interest" description="Disordered" evidence="8">
    <location>
        <begin position="445"/>
        <end position="489"/>
    </location>
</feature>
<evidence type="ECO:0000313" key="11">
    <source>
        <dbReference type="Proteomes" id="UP000527232"/>
    </source>
</evidence>
<dbReference type="Gene3D" id="1.10.1580.10">
    <property type="match status" value="1"/>
</dbReference>
<dbReference type="EMBL" id="VWZR01008386">
    <property type="protein sequence ID" value="NXH71548.1"/>
    <property type="molecule type" value="Genomic_DNA"/>
</dbReference>
<feature type="compositionally biased region" description="Basic residues" evidence="8">
    <location>
        <begin position="702"/>
        <end position="711"/>
    </location>
</feature>
<comment type="similarity">
    <text evidence="7">Belongs to the TRAFAC class YlqF/YawG GTPase family. NOG2 subfamily.</text>
</comment>
<reference evidence="10 11" key="1">
    <citation type="submission" date="2019-09" db="EMBL/GenBank/DDBJ databases">
        <title>Bird 10,000 Genomes (B10K) Project - Family phase.</title>
        <authorList>
            <person name="Zhang G."/>
        </authorList>
    </citation>
    <scope>NUCLEOTIDE SEQUENCE [LARGE SCALE GENOMIC DNA]</scope>
    <source>
        <strain evidence="10">B10K-DU-001-32</strain>
        <tissue evidence="10">Muscle</tissue>
    </source>
</reference>
<keyword evidence="2 7" id="KW-0547">Nucleotide-binding</keyword>
<comment type="function">
    <text evidence="5">GTPase that associates with pre-60S ribosomal subunits in the nucleolus and is required for their nuclear export and maturation. May promote cell proliferation possibly by increasing p53/TP53 protein levels, and consequently those of its downstream product CDKN1A/p21, and decreasing RPL23A protein levels.</text>
</comment>
<dbReference type="PRINTS" id="PR00326">
    <property type="entry name" value="GTP1OBG"/>
</dbReference>
<dbReference type="InterPro" id="IPR012971">
    <property type="entry name" value="NOG2_N_dom"/>
</dbReference>
<dbReference type="Pfam" id="PF01926">
    <property type="entry name" value="MMR_HSR1"/>
    <property type="match status" value="1"/>
</dbReference>
<evidence type="ECO:0000313" key="10">
    <source>
        <dbReference type="EMBL" id="NXH71548.1"/>
    </source>
</evidence>
<sequence length="711" mass="81043">RCSVSADRVGGAGGNNMRDRATIRRLNMYRQKERRNKHGKVIKPLQYQSTVAPGTVARVEPNIKWFGNTRVIKQSSLQKFQEEMETVMKDPYRVVMKQRKLPMSLFYDGIKPHTSRVHILDTETFETTFGPKSQRKRPNLSASDVQSLVENAEASSGSYDQSKDRDLVTEDTGVRDEAQEDIYKKGQSKRIWGELYKVIDSSDVVVQVLDARDPMGTRSPHVESYLKKEKHWKHLIFVLNKCDLVPTWATKRWVAVLSQEYPTLAFHASLTNPFGKGAFIQLLRQFGKLHSDKKQISVGFIGYPNVGKSSVINTLRSKKVCNVAPIAGETKVWQYITLMRRIFLIDCPGVVYPSGDTETDIVLKGVVQVEKIKSPEDHISAVLERAKPEYIRKTYKIDSWKDTEDFLEKLASRTGKLLKGGEPDMQTVSKMVLNDWQRGRIPFFVKPPNAETGPQPPVSEVAMTSSQDNNEEKISESVASSVEPAEENNNTDTEIKQLMSHVRQNFGRINVAPQFSEEDLVPVDVPGFDETDSDSSGEEEQEEEKEENEQHQDSVEEESQLTVPGAGESSKAVLKALEEKIAKYKKFLDKAKAKRFSAIRIPKQLSEKVFAKSMQKSEEPKETEDRGSTEKKRKRKAEGEDDDNDDDDCLGKQPCKKLTSKERRRAERQQRSKKVGVRYYETHNVKNKNKNKKKTGLEGQRSKHKKYKHKQ</sequence>
<name>A0A7K9MA53_OCETE</name>
<evidence type="ECO:0000256" key="3">
    <source>
        <dbReference type="ARBA" id="ARBA00023134"/>
    </source>
</evidence>
<evidence type="ECO:0000256" key="2">
    <source>
        <dbReference type="ARBA" id="ARBA00022741"/>
    </source>
</evidence>
<dbReference type="AlphaFoldDB" id="A0A7K9MA53"/>
<gene>
    <name evidence="10" type="primary">Gnl2</name>
    <name evidence="10" type="ORF">HYDTET_R11880</name>
</gene>
<dbReference type="SUPFAM" id="SSF52540">
    <property type="entry name" value="P-loop containing nucleoside triphosphate hydrolases"/>
    <property type="match status" value="1"/>
</dbReference>
<dbReference type="InterPro" id="IPR024929">
    <property type="entry name" value="GNL2_CP_dom"/>
</dbReference>
<feature type="compositionally biased region" description="Basic and acidic residues" evidence="8">
    <location>
        <begin position="659"/>
        <end position="670"/>
    </location>
</feature>
<evidence type="ECO:0000256" key="8">
    <source>
        <dbReference type="SAM" id="MobiDB-lite"/>
    </source>
</evidence>
<dbReference type="GO" id="GO:0005525">
    <property type="term" value="F:GTP binding"/>
    <property type="evidence" value="ECO:0007669"/>
    <property type="project" value="UniProtKB-KW"/>
</dbReference>
<feature type="region of interest" description="Disordered" evidence="8">
    <location>
        <begin position="151"/>
        <end position="172"/>
    </location>
</feature>
<protein>
    <recommendedName>
        <fullName evidence="7">Nucleolar GTP-binding protein 2</fullName>
    </recommendedName>
</protein>
<evidence type="ECO:0000256" key="5">
    <source>
        <dbReference type="ARBA" id="ARBA00054763"/>
    </source>
</evidence>
<accession>A0A7K9MA53</accession>
<dbReference type="FunFam" id="3.40.50.300:FF:000559">
    <property type="entry name" value="Nuclear/nucleolar GTPase 2"/>
    <property type="match status" value="1"/>
</dbReference>
<dbReference type="InterPro" id="IPR006073">
    <property type="entry name" value="GTP-bd"/>
</dbReference>
<evidence type="ECO:0000256" key="7">
    <source>
        <dbReference type="RuleBase" id="RU364023"/>
    </source>
</evidence>
<feature type="compositionally biased region" description="Basic residues" evidence="8">
    <location>
        <begin position="685"/>
        <end position="694"/>
    </location>
</feature>
<feature type="domain" description="CP-type G" evidence="9">
    <location>
        <begin position="192"/>
        <end position="353"/>
    </location>
</feature>
<dbReference type="PANTHER" id="PTHR11089:SF9">
    <property type="entry name" value="NUCLEOLAR GTP-BINDING PROTEIN 2"/>
    <property type="match status" value="1"/>
</dbReference>
<feature type="non-terminal residue" evidence="10">
    <location>
        <position position="711"/>
    </location>
</feature>
<dbReference type="InterPro" id="IPR030378">
    <property type="entry name" value="G_CP_dom"/>
</dbReference>
<dbReference type="GO" id="GO:0005730">
    <property type="term" value="C:nucleolus"/>
    <property type="evidence" value="ECO:0007669"/>
    <property type="project" value="UniProtKB-SubCell"/>
</dbReference>
<feature type="region of interest" description="Disordered" evidence="8">
    <location>
        <begin position="513"/>
        <end position="570"/>
    </location>
</feature>
<feature type="compositionally biased region" description="Basic and acidic residues" evidence="8">
    <location>
        <begin position="161"/>
        <end position="172"/>
    </location>
</feature>
<dbReference type="Gene3D" id="3.40.50.300">
    <property type="entry name" value="P-loop containing nucleotide triphosphate hydrolases"/>
    <property type="match status" value="1"/>
</dbReference>
<proteinExistence type="inferred from homology"/>
<dbReference type="OrthoDB" id="444945at2759"/>
<dbReference type="FunFam" id="1.10.1580.10:FF:000001">
    <property type="entry name" value="Nucleolar GTP-binding protein 2"/>
    <property type="match status" value="1"/>
</dbReference>
<evidence type="ECO:0000256" key="1">
    <source>
        <dbReference type="ARBA" id="ARBA00004604"/>
    </source>
</evidence>